<dbReference type="PANTHER" id="PTHR35330">
    <property type="entry name" value="SIROHEME BIOSYNTHESIS PROTEIN MET8"/>
    <property type="match status" value="1"/>
</dbReference>
<dbReference type="EC" id="1.3.1.76" evidence="2"/>
<evidence type="ECO:0000256" key="6">
    <source>
        <dbReference type="ARBA" id="ARBA00047561"/>
    </source>
</evidence>
<reference evidence="9" key="1">
    <citation type="submission" date="2023-09" db="EMBL/GenBank/DDBJ databases">
        <authorList>
            <person name="Li S."/>
            <person name="Li X."/>
            <person name="Zhang C."/>
            <person name="Zhao Z."/>
        </authorList>
    </citation>
    <scope>NUCLEOTIDE SEQUENCE [LARGE SCALE GENOMIC DNA]</scope>
    <source>
        <strain evidence="9">SQ345</strain>
    </source>
</reference>
<dbReference type="NCBIfam" id="TIGR01470">
    <property type="entry name" value="cysG_Nterm"/>
    <property type="match status" value="1"/>
</dbReference>
<name>A0ABY9THP3_9GAMM</name>
<dbReference type="SUPFAM" id="SSF51735">
    <property type="entry name" value="NAD(P)-binding Rossmann-fold domains"/>
    <property type="match status" value="1"/>
</dbReference>
<evidence type="ECO:0000256" key="2">
    <source>
        <dbReference type="ARBA" id="ARBA00012400"/>
    </source>
</evidence>
<accession>A0ABY9THP3</accession>
<dbReference type="InterPro" id="IPR006367">
    <property type="entry name" value="Sirohaem_synthase_N"/>
</dbReference>
<dbReference type="Pfam" id="PF10414">
    <property type="entry name" value="CysG_dimeriser"/>
    <property type="match status" value="1"/>
</dbReference>
<evidence type="ECO:0000256" key="5">
    <source>
        <dbReference type="ARBA" id="ARBA00023244"/>
    </source>
</evidence>
<dbReference type="PANTHER" id="PTHR35330:SF1">
    <property type="entry name" value="SIROHEME BIOSYNTHESIS PROTEIN MET8"/>
    <property type="match status" value="1"/>
</dbReference>
<protein>
    <recommendedName>
        <fullName evidence="2">precorrin-2 dehydrogenase</fullName>
        <ecNumber evidence="2">1.3.1.76</ecNumber>
    </recommendedName>
</protein>
<dbReference type="Gene3D" id="3.30.160.110">
    <property type="entry name" value="Siroheme synthase, domain 2"/>
    <property type="match status" value="1"/>
</dbReference>
<comment type="pathway">
    <text evidence="1">Porphyrin-containing compound metabolism; siroheme biosynthesis; sirohydrochlorin from precorrin-2: step 1/1.</text>
</comment>
<keyword evidence="5" id="KW-0627">Porphyrin biosynthesis</keyword>
<evidence type="ECO:0000313" key="9">
    <source>
        <dbReference type="Proteomes" id="UP001248581"/>
    </source>
</evidence>
<dbReference type="InterPro" id="IPR037115">
    <property type="entry name" value="Sirohaem_synt_dimer_dom_sf"/>
</dbReference>
<dbReference type="Gene3D" id="1.10.8.210">
    <property type="entry name" value="Sirohaem synthase, dimerisation domain"/>
    <property type="match status" value="1"/>
</dbReference>
<keyword evidence="3" id="KW-0560">Oxidoreductase</keyword>
<dbReference type="InterPro" id="IPR019478">
    <property type="entry name" value="Sirohaem_synthase_dimer_dom"/>
</dbReference>
<dbReference type="RefSeq" id="WP_348387416.1">
    <property type="nucleotide sequence ID" value="NZ_CP134146.1"/>
</dbReference>
<dbReference type="Gene3D" id="3.40.50.720">
    <property type="entry name" value="NAD(P)-binding Rossmann-like Domain"/>
    <property type="match status" value="1"/>
</dbReference>
<gene>
    <name evidence="8" type="ORF">RI845_17295</name>
</gene>
<evidence type="ECO:0000259" key="7">
    <source>
        <dbReference type="Pfam" id="PF10414"/>
    </source>
</evidence>
<evidence type="ECO:0000256" key="3">
    <source>
        <dbReference type="ARBA" id="ARBA00023002"/>
    </source>
</evidence>
<organism evidence="8 9">
    <name type="scientific">Thalassotalea nanhaiensis</name>
    <dbReference type="NCBI Taxonomy" id="3065648"/>
    <lineage>
        <taxon>Bacteria</taxon>
        <taxon>Pseudomonadati</taxon>
        <taxon>Pseudomonadota</taxon>
        <taxon>Gammaproteobacteria</taxon>
        <taxon>Alteromonadales</taxon>
        <taxon>Colwelliaceae</taxon>
        <taxon>Thalassotalea</taxon>
    </lineage>
</organism>
<dbReference type="SUPFAM" id="SSF75615">
    <property type="entry name" value="Siroheme synthase middle domains-like"/>
    <property type="match status" value="1"/>
</dbReference>
<feature type="domain" description="Sirohaem synthase dimerisation" evidence="7">
    <location>
        <begin position="150"/>
        <end position="205"/>
    </location>
</feature>
<evidence type="ECO:0000256" key="1">
    <source>
        <dbReference type="ARBA" id="ARBA00005010"/>
    </source>
</evidence>
<dbReference type="InterPro" id="IPR036291">
    <property type="entry name" value="NAD(P)-bd_dom_sf"/>
</dbReference>
<sequence length="309" mass="34665">MDYFPVFLDAKKLNTVVIGGGNVAARKIELLLKTPASITIVSPIIKAPVAKLIQQHDIKYIAETYNERHLSNKQLVIAATNLRDINKQIAKHATAKGMLLNVVDDPELCNYITPAIIDRSPMIVALSSSGSAPILLQMLKRKIETNLPANYGKLAEFCGKYRLLVQQKIQSFAERKKFWQQTLEGEIAQLIINNEDEKAEQLFQTSFTQEQPSQASKLSIIVIHDQNPDNLTLRAYQRLQSADTVMLAEDIASTFFDFGRRDADKQQGYDANLIKDQLAQNKNIALVVNIEMAEIQQQWPNSSLIVCGK</sequence>
<keyword evidence="9" id="KW-1185">Reference proteome</keyword>
<proteinExistence type="predicted"/>
<keyword evidence="4" id="KW-0520">NAD</keyword>
<evidence type="ECO:0000313" key="8">
    <source>
        <dbReference type="EMBL" id="WNC68260.1"/>
    </source>
</evidence>
<dbReference type="Proteomes" id="UP001248581">
    <property type="component" value="Chromosome"/>
</dbReference>
<dbReference type="EMBL" id="CP134146">
    <property type="protein sequence ID" value="WNC68260.1"/>
    <property type="molecule type" value="Genomic_DNA"/>
</dbReference>
<dbReference type="Pfam" id="PF13241">
    <property type="entry name" value="NAD_binding_7"/>
    <property type="match status" value="1"/>
</dbReference>
<dbReference type="InterPro" id="IPR028161">
    <property type="entry name" value="Met8-like"/>
</dbReference>
<comment type="catalytic activity">
    <reaction evidence="6">
        <text>precorrin-2 + NAD(+) = sirohydrochlorin + NADH + 2 H(+)</text>
        <dbReference type="Rhea" id="RHEA:15613"/>
        <dbReference type="ChEBI" id="CHEBI:15378"/>
        <dbReference type="ChEBI" id="CHEBI:57540"/>
        <dbReference type="ChEBI" id="CHEBI:57945"/>
        <dbReference type="ChEBI" id="CHEBI:58351"/>
        <dbReference type="ChEBI" id="CHEBI:58827"/>
        <dbReference type="EC" id="1.3.1.76"/>
    </reaction>
</comment>
<evidence type="ECO:0000256" key="4">
    <source>
        <dbReference type="ARBA" id="ARBA00023027"/>
    </source>
</evidence>